<dbReference type="RefSeq" id="WP_279527874.1">
    <property type="nucleotide sequence ID" value="NZ_CP122312.1"/>
</dbReference>
<sequence>MPRQTTLVGTGLALLAAVGRPALGLLATAVASLVFGVATAHAFDLGLGASLDVLAVVADTLLVLVPLPASLVAPPTVDASPVCLALFRRLLGTAFHSVEVPDVGHRAVGALTTAVSVTDLLVE</sequence>
<dbReference type="EMBL" id="JBHTAR010000011">
    <property type="protein sequence ID" value="MFC7201115.1"/>
    <property type="molecule type" value="Genomic_DNA"/>
</dbReference>
<gene>
    <name evidence="1" type="ORF">ACFQJ9_17160</name>
</gene>
<reference evidence="1 2" key="1">
    <citation type="journal article" date="2019" name="Int. J. Syst. Evol. Microbiol.">
        <title>The Global Catalogue of Microorganisms (GCM) 10K type strain sequencing project: providing services to taxonomists for standard genome sequencing and annotation.</title>
        <authorList>
            <consortium name="The Broad Institute Genomics Platform"/>
            <consortium name="The Broad Institute Genome Sequencing Center for Infectious Disease"/>
            <person name="Wu L."/>
            <person name="Ma J."/>
        </authorList>
    </citation>
    <scope>NUCLEOTIDE SEQUENCE [LARGE SCALE GENOMIC DNA]</scope>
    <source>
        <strain evidence="1 2">XZGYJ-43</strain>
    </source>
</reference>
<comment type="caution">
    <text evidence="1">The sequence shown here is derived from an EMBL/GenBank/DDBJ whole genome shotgun (WGS) entry which is preliminary data.</text>
</comment>
<protein>
    <submittedName>
        <fullName evidence="1">Uncharacterized protein</fullName>
    </submittedName>
</protein>
<proteinExistence type="predicted"/>
<evidence type="ECO:0000313" key="1">
    <source>
        <dbReference type="EMBL" id="MFC7201115.1"/>
    </source>
</evidence>
<dbReference type="AlphaFoldDB" id="A0ABD5Z7W7"/>
<name>A0ABD5Z7W7_9EURY</name>
<keyword evidence="2" id="KW-1185">Reference proteome</keyword>
<dbReference type="Proteomes" id="UP001596447">
    <property type="component" value="Unassembled WGS sequence"/>
</dbReference>
<organism evidence="1 2">
    <name type="scientific">Halospeciosus flavus</name>
    <dbReference type="NCBI Taxonomy" id="3032283"/>
    <lineage>
        <taxon>Archaea</taxon>
        <taxon>Methanobacteriati</taxon>
        <taxon>Methanobacteriota</taxon>
        <taxon>Stenosarchaea group</taxon>
        <taxon>Halobacteria</taxon>
        <taxon>Halobacteriales</taxon>
        <taxon>Halobacteriaceae</taxon>
        <taxon>Halospeciosus</taxon>
    </lineage>
</organism>
<evidence type="ECO:0000313" key="2">
    <source>
        <dbReference type="Proteomes" id="UP001596447"/>
    </source>
</evidence>
<accession>A0ABD5Z7W7</accession>